<dbReference type="NCBIfam" id="TIGR04183">
    <property type="entry name" value="Por_Secre_tail"/>
    <property type="match status" value="1"/>
</dbReference>
<dbReference type="InterPro" id="IPR045829">
    <property type="entry name" value="PKD_6"/>
</dbReference>
<evidence type="ECO:0000313" key="4">
    <source>
        <dbReference type="Proteomes" id="UP001501844"/>
    </source>
</evidence>
<feature type="domain" description="PKD-like" evidence="2">
    <location>
        <begin position="122"/>
        <end position="204"/>
    </location>
</feature>
<organism evidence="3 4">
    <name type="scientific">Nibribacter koreensis</name>
    <dbReference type="NCBI Taxonomy" id="1084519"/>
    <lineage>
        <taxon>Bacteria</taxon>
        <taxon>Pseudomonadati</taxon>
        <taxon>Bacteroidota</taxon>
        <taxon>Cytophagia</taxon>
        <taxon>Cytophagales</taxon>
        <taxon>Hymenobacteraceae</taxon>
        <taxon>Nibribacter</taxon>
    </lineage>
</organism>
<comment type="caution">
    <text evidence="3">The sequence shown here is derived from an EMBL/GenBank/DDBJ whole genome shotgun (WGS) entry which is preliminary data.</text>
</comment>
<evidence type="ECO:0000313" key="3">
    <source>
        <dbReference type="EMBL" id="GAA4302370.1"/>
    </source>
</evidence>
<evidence type="ECO:0000259" key="1">
    <source>
        <dbReference type="Pfam" id="PF18962"/>
    </source>
</evidence>
<dbReference type="InterPro" id="IPR013783">
    <property type="entry name" value="Ig-like_fold"/>
</dbReference>
<proteinExistence type="predicted"/>
<keyword evidence="4" id="KW-1185">Reference proteome</keyword>
<dbReference type="Pfam" id="PF19408">
    <property type="entry name" value="PKD_6"/>
    <property type="match status" value="1"/>
</dbReference>
<reference evidence="4" key="1">
    <citation type="journal article" date="2019" name="Int. J. Syst. Evol. Microbiol.">
        <title>The Global Catalogue of Microorganisms (GCM) 10K type strain sequencing project: providing services to taxonomists for standard genome sequencing and annotation.</title>
        <authorList>
            <consortium name="The Broad Institute Genomics Platform"/>
            <consortium name="The Broad Institute Genome Sequencing Center for Infectious Disease"/>
            <person name="Wu L."/>
            <person name="Ma J."/>
        </authorList>
    </citation>
    <scope>NUCLEOTIDE SEQUENCE [LARGE SCALE GENOMIC DNA]</scope>
    <source>
        <strain evidence="4">JCM 17917</strain>
    </source>
</reference>
<dbReference type="EMBL" id="BAABGX010000001">
    <property type="protein sequence ID" value="GAA4302370.1"/>
    <property type="molecule type" value="Genomic_DNA"/>
</dbReference>
<feature type="domain" description="Secretion system C-terminal sorting" evidence="1">
    <location>
        <begin position="426"/>
        <end position="505"/>
    </location>
</feature>
<dbReference type="Gene3D" id="2.60.40.10">
    <property type="entry name" value="Immunoglobulins"/>
    <property type="match status" value="1"/>
</dbReference>
<dbReference type="InterPro" id="IPR026444">
    <property type="entry name" value="Secre_tail"/>
</dbReference>
<evidence type="ECO:0000259" key="2">
    <source>
        <dbReference type="Pfam" id="PF19408"/>
    </source>
</evidence>
<evidence type="ECO:0008006" key="5">
    <source>
        <dbReference type="Google" id="ProtNLM"/>
    </source>
</evidence>
<accession>A0ABP8FFA0</accession>
<protein>
    <recommendedName>
        <fullName evidence="5">Por secretion system C-terminal sorting domain-containing protein</fullName>
    </recommendedName>
</protein>
<dbReference type="Pfam" id="PF18962">
    <property type="entry name" value="Por_Secre_tail"/>
    <property type="match status" value="1"/>
</dbReference>
<dbReference type="Proteomes" id="UP001501844">
    <property type="component" value="Unassembled WGS sequence"/>
</dbReference>
<sequence length="506" mass="54784">MPNGAGLTSALPTFICPTNKYRFSIENGSNLTPINQAKGSSVYAAKFDGPNSVGYCQNRSGNSTTNEDLFMYELSAYEFSLMDKLWVQAKASNFSGAVIFDFSACAAAAREAMQNANCNSSQPSVMSGPSDPCPGQIVTYCIEANPEYTNYEWDVPRAFDGVSPVGWVIISGQGTNCVKVRVGERPGTMKVKVTHSTCGTKVRTKPVSMGKNCPIGCVTPSGTITGPSTLCYIYEDTENPYLFSVQNPQAGVTYDFVFPNEGFIVTPISNGMVEVLTALDPNEVGEQQTITLISSNDCGSTVSTFVVNLADENCEPANPLPVELVTFTAASGKGAIHLNWSTATEINNDRFDVERSLDGKTFIKIGQVKGAGNSSLLLHYTFTDRETPAGTIYYRLNQVDFDNTQEYSKVIAVRSAKVESTQRMTIHPNPVMDGAMVVQYAHADGQGGAITLRLRDIHGKTVHSRELKDSSGEVRLEVNTLGLRKGMYILSLTVGQTTQVQRVVIQ</sequence>
<gene>
    <name evidence="3" type="ORF">GCM10023183_14190</name>
</gene>
<name>A0ABP8FFA0_9BACT</name>